<keyword evidence="7" id="KW-0418">Kinase</keyword>
<keyword evidence="3 4" id="KW-0597">Phosphoprotein</keyword>
<gene>
    <name evidence="7" type="ORF">CLV57_0231</name>
</gene>
<evidence type="ECO:0000259" key="5">
    <source>
        <dbReference type="PROSITE" id="PS50109"/>
    </source>
</evidence>
<proteinExistence type="predicted"/>
<dbReference type="EC" id="2.7.13.3" evidence="2"/>
<dbReference type="SMART" id="SM00387">
    <property type="entry name" value="HATPase_c"/>
    <property type="match status" value="1"/>
</dbReference>
<dbReference type="Gene3D" id="3.40.50.2300">
    <property type="match status" value="1"/>
</dbReference>
<dbReference type="Pfam" id="PF02518">
    <property type="entry name" value="HATPase_c"/>
    <property type="match status" value="1"/>
</dbReference>
<reference evidence="7 8" key="1">
    <citation type="submission" date="2017-11" db="EMBL/GenBank/DDBJ databases">
        <title>Genomic Encyclopedia of Archaeal and Bacterial Type Strains, Phase II (KMG-II): From Individual Species to Whole Genera.</title>
        <authorList>
            <person name="Goeker M."/>
        </authorList>
    </citation>
    <scope>NUCLEOTIDE SEQUENCE [LARGE SCALE GENOMIC DNA]</scope>
    <source>
        <strain evidence="7 8">DSM 28175</strain>
    </source>
</reference>
<dbReference type="InterPro" id="IPR036097">
    <property type="entry name" value="HisK_dim/P_sf"/>
</dbReference>
<dbReference type="PROSITE" id="PS50110">
    <property type="entry name" value="RESPONSE_REGULATORY"/>
    <property type="match status" value="1"/>
</dbReference>
<dbReference type="RefSeq" id="WP_100339533.1">
    <property type="nucleotide sequence ID" value="NZ_PGFJ01000001.1"/>
</dbReference>
<dbReference type="Pfam" id="PF00512">
    <property type="entry name" value="HisKA"/>
    <property type="match status" value="1"/>
</dbReference>
<dbReference type="PANTHER" id="PTHR43547">
    <property type="entry name" value="TWO-COMPONENT HISTIDINE KINASE"/>
    <property type="match status" value="1"/>
</dbReference>
<accession>A0A2H9VQZ1</accession>
<sequence>MAEKIKILYLDDEIDNLTGFKATFRLDYQVFTAVNVQGALDYLSQHPDIRIVFCDQRMPGKTGVEFFEEIRIAFPAPIRILITAYTDVESVIDAINRGNIFRFIRKPWDAAEVISAIDEANKFYQANSVLTIKNEELRKAYAELDKFAYSVSHDIRGPLSGVLGAINAAREIHDINEMKEMLFLMEKSLKKLDNYIISMHDYYSLQRGELRITDVDFNQLADELRDVFKVMAGTGSVDFNITVDQREPFRSDIGPLKLVLNNLLSNAFKYQDKGSDEKKVELTILVFRGVAQIEVKDTGIGILGSHISEIFTLFYRASSQQAGSGFGLYNVKSALLKLNGNIEVNSALNKGTTFKVTIPTK</sequence>
<feature type="domain" description="Histidine kinase" evidence="5">
    <location>
        <begin position="150"/>
        <end position="361"/>
    </location>
</feature>
<dbReference type="EMBL" id="PGFJ01000001">
    <property type="protein sequence ID" value="PJJ83252.1"/>
    <property type="molecule type" value="Genomic_DNA"/>
</dbReference>
<dbReference type="Gene3D" id="1.10.287.130">
    <property type="match status" value="1"/>
</dbReference>
<dbReference type="InterPro" id="IPR011006">
    <property type="entry name" value="CheY-like_superfamily"/>
</dbReference>
<dbReference type="PANTHER" id="PTHR43547:SF2">
    <property type="entry name" value="HYBRID SIGNAL TRANSDUCTION HISTIDINE KINASE C"/>
    <property type="match status" value="1"/>
</dbReference>
<feature type="modified residue" description="4-aspartylphosphate" evidence="4">
    <location>
        <position position="55"/>
    </location>
</feature>
<comment type="catalytic activity">
    <reaction evidence="1">
        <text>ATP + protein L-histidine = ADP + protein N-phospho-L-histidine.</text>
        <dbReference type="EC" id="2.7.13.3"/>
    </reaction>
</comment>
<keyword evidence="7" id="KW-0808">Transferase</keyword>
<evidence type="ECO:0000256" key="1">
    <source>
        <dbReference type="ARBA" id="ARBA00000085"/>
    </source>
</evidence>
<dbReference type="InterPro" id="IPR001789">
    <property type="entry name" value="Sig_transdc_resp-reg_receiver"/>
</dbReference>
<dbReference type="CDD" id="cd17569">
    <property type="entry name" value="REC_HupR-like"/>
    <property type="match status" value="1"/>
</dbReference>
<protein>
    <recommendedName>
        <fullName evidence="2">histidine kinase</fullName>
        <ecNumber evidence="2">2.7.13.3</ecNumber>
    </recommendedName>
</protein>
<dbReference type="InterPro" id="IPR003594">
    <property type="entry name" value="HATPase_dom"/>
</dbReference>
<dbReference type="SMART" id="SM00388">
    <property type="entry name" value="HisKA"/>
    <property type="match status" value="1"/>
</dbReference>
<dbReference type="InterPro" id="IPR036890">
    <property type="entry name" value="HATPase_C_sf"/>
</dbReference>
<dbReference type="SUPFAM" id="SSF55874">
    <property type="entry name" value="ATPase domain of HSP90 chaperone/DNA topoisomerase II/histidine kinase"/>
    <property type="match status" value="1"/>
</dbReference>
<dbReference type="Proteomes" id="UP000242687">
    <property type="component" value="Unassembled WGS sequence"/>
</dbReference>
<evidence type="ECO:0000256" key="4">
    <source>
        <dbReference type="PROSITE-ProRule" id="PRU00169"/>
    </source>
</evidence>
<dbReference type="InterPro" id="IPR003661">
    <property type="entry name" value="HisK_dim/P_dom"/>
</dbReference>
<dbReference type="AlphaFoldDB" id="A0A2H9VQZ1"/>
<organism evidence="7 8">
    <name type="scientific">Mucilaginibacter auburnensis</name>
    <dbReference type="NCBI Taxonomy" id="1457233"/>
    <lineage>
        <taxon>Bacteria</taxon>
        <taxon>Pseudomonadati</taxon>
        <taxon>Bacteroidota</taxon>
        <taxon>Sphingobacteriia</taxon>
        <taxon>Sphingobacteriales</taxon>
        <taxon>Sphingobacteriaceae</taxon>
        <taxon>Mucilaginibacter</taxon>
    </lineage>
</organism>
<dbReference type="GO" id="GO:0000155">
    <property type="term" value="F:phosphorelay sensor kinase activity"/>
    <property type="evidence" value="ECO:0007669"/>
    <property type="project" value="InterPro"/>
</dbReference>
<feature type="domain" description="Response regulatory" evidence="6">
    <location>
        <begin position="6"/>
        <end position="121"/>
    </location>
</feature>
<dbReference type="InterPro" id="IPR005467">
    <property type="entry name" value="His_kinase_dom"/>
</dbReference>
<evidence type="ECO:0000256" key="3">
    <source>
        <dbReference type="ARBA" id="ARBA00022553"/>
    </source>
</evidence>
<evidence type="ECO:0000313" key="7">
    <source>
        <dbReference type="EMBL" id="PJJ83252.1"/>
    </source>
</evidence>
<name>A0A2H9VQZ1_9SPHI</name>
<evidence type="ECO:0000313" key="8">
    <source>
        <dbReference type="Proteomes" id="UP000242687"/>
    </source>
</evidence>
<dbReference type="SUPFAM" id="SSF47384">
    <property type="entry name" value="Homodimeric domain of signal transducing histidine kinase"/>
    <property type="match status" value="1"/>
</dbReference>
<dbReference type="Gene3D" id="3.30.565.10">
    <property type="entry name" value="Histidine kinase-like ATPase, C-terminal domain"/>
    <property type="match status" value="1"/>
</dbReference>
<dbReference type="Pfam" id="PF00072">
    <property type="entry name" value="Response_reg"/>
    <property type="match status" value="1"/>
</dbReference>
<evidence type="ECO:0000256" key="2">
    <source>
        <dbReference type="ARBA" id="ARBA00012438"/>
    </source>
</evidence>
<dbReference type="PRINTS" id="PR00344">
    <property type="entry name" value="BCTRLSENSOR"/>
</dbReference>
<dbReference type="OrthoDB" id="9781208at2"/>
<dbReference type="CDD" id="cd00082">
    <property type="entry name" value="HisKA"/>
    <property type="match status" value="1"/>
</dbReference>
<comment type="caution">
    <text evidence="7">The sequence shown here is derived from an EMBL/GenBank/DDBJ whole genome shotgun (WGS) entry which is preliminary data.</text>
</comment>
<dbReference type="InterPro" id="IPR004358">
    <property type="entry name" value="Sig_transdc_His_kin-like_C"/>
</dbReference>
<keyword evidence="8" id="KW-1185">Reference proteome</keyword>
<evidence type="ECO:0000259" key="6">
    <source>
        <dbReference type="PROSITE" id="PS50110"/>
    </source>
</evidence>
<dbReference type="PROSITE" id="PS50109">
    <property type="entry name" value="HIS_KIN"/>
    <property type="match status" value="1"/>
</dbReference>
<dbReference type="SMART" id="SM00448">
    <property type="entry name" value="REC"/>
    <property type="match status" value="1"/>
</dbReference>
<dbReference type="SUPFAM" id="SSF52172">
    <property type="entry name" value="CheY-like"/>
    <property type="match status" value="1"/>
</dbReference>